<evidence type="ECO:0000256" key="7">
    <source>
        <dbReference type="RuleBase" id="RU362065"/>
    </source>
</evidence>
<evidence type="ECO:0000313" key="11">
    <source>
        <dbReference type="Proteomes" id="UP000003240"/>
    </source>
</evidence>
<evidence type="ECO:0000259" key="9">
    <source>
        <dbReference type="Pfam" id="PF22638"/>
    </source>
</evidence>
<reference evidence="10 11" key="1">
    <citation type="journal article" date="2011" name="EMBO J.">
        <title>Structural diversity of bacterial flagellar motors.</title>
        <authorList>
            <person name="Chen S."/>
            <person name="Beeby M."/>
            <person name="Murphy G.E."/>
            <person name="Leadbetter J.R."/>
            <person name="Hendrixson D.R."/>
            <person name="Briegel A."/>
            <person name="Li Z."/>
            <person name="Shi J."/>
            <person name="Tocheva E.I."/>
            <person name="Muller A."/>
            <person name="Dobro M.J."/>
            <person name="Jensen G.J."/>
        </authorList>
    </citation>
    <scope>NUCLEOTIDE SEQUENCE [LARGE SCALE GENOMIC DNA]</scope>
    <source>
        <strain evidence="10 11">DSM 6540</strain>
    </source>
</reference>
<sequence>MSSTFGGYSVAYSGMLVNHTNLAVTSANLSNVNTAGYSRVRAANVETNTPLSGGASVGNGSSVEEIRRARNQFLDQTYRRQNAESGYWAVKSGDLEYMQEVLMEFVANDDDGTSDDGLQQMIEDFFYSWDELSKDPSSVSTRQSVTEAGVSLISALSGIDEQLQQLQQDAVNRVRDSVASLNDLAGQVAVLNKEISRAEAGGGEATYLRDQRDSLLDEMSSLANIKVSVQSNGVFQVTIDGVTLVSGDRAYELVTEGDGSSANPLTVQWADFDRRAGITSGSIKAYLEDADPTGCQTIDAAGLPYDFTADATSSITNLRQGLNDLITTLAIEINAVHSSGIGLDGSTGLDFFTTVDASQPLSISNIQVNPKIADDWNKIAASASGEAGDNTIANQIYDLSSGEYFQYDTSSMNCNDFYQALISWLGTAGDNAEGYYETQTALVQQLDTQRQLVASVSMDEEMSNMIMYQNAYSASSRVLSTIDGLIGDLIAEIG</sequence>
<dbReference type="InterPro" id="IPR010930">
    <property type="entry name" value="Flg_bb/hook_C_dom"/>
</dbReference>
<accession>F7NH08</accession>
<dbReference type="PROSITE" id="PS00588">
    <property type="entry name" value="FLAGELLA_BB_ROD"/>
    <property type="match status" value="1"/>
</dbReference>
<keyword evidence="6 7" id="KW-0975">Bacterial flagellum</keyword>
<gene>
    <name evidence="7" type="primary">flgK</name>
    <name evidence="10" type="ORF">ALO_06748</name>
</gene>
<dbReference type="GO" id="GO:0044780">
    <property type="term" value="P:bacterial-type flagellum assembly"/>
    <property type="evidence" value="ECO:0007669"/>
    <property type="project" value="InterPro"/>
</dbReference>
<comment type="similarity">
    <text evidence="3 7">Belongs to the flagella basal body rod proteins family.</text>
</comment>
<dbReference type="GO" id="GO:0005198">
    <property type="term" value="F:structural molecule activity"/>
    <property type="evidence" value="ECO:0007669"/>
    <property type="project" value="UniProtKB-UniRule"/>
</dbReference>
<feature type="domain" description="Flagellar basal-body/hook protein C-terminal" evidence="8">
    <location>
        <begin position="456"/>
        <end position="490"/>
    </location>
</feature>
<evidence type="ECO:0000256" key="3">
    <source>
        <dbReference type="ARBA" id="ARBA00009677"/>
    </source>
</evidence>
<dbReference type="eggNOG" id="COG1256">
    <property type="taxonomic scope" value="Bacteria"/>
</dbReference>
<dbReference type="GO" id="GO:0009424">
    <property type="term" value="C:bacterial-type flagellum hook"/>
    <property type="evidence" value="ECO:0007669"/>
    <property type="project" value="UniProtKB-UniRule"/>
</dbReference>
<dbReference type="PANTHER" id="PTHR30033:SF1">
    <property type="entry name" value="FLAGELLAR HOOK-ASSOCIATED PROTEIN 1"/>
    <property type="match status" value="1"/>
</dbReference>
<name>F7NH08_9FIRM</name>
<keyword evidence="10" id="KW-0966">Cell projection</keyword>
<feature type="domain" description="Flagellar hook-associated protein FlgK helical" evidence="9">
    <location>
        <begin position="114"/>
        <end position="352"/>
    </location>
</feature>
<dbReference type="Pfam" id="PF06429">
    <property type="entry name" value="Flg_bbr_C"/>
    <property type="match status" value="1"/>
</dbReference>
<proteinExistence type="inferred from homology"/>
<keyword evidence="10" id="KW-0969">Cilium</keyword>
<protein>
    <recommendedName>
        <fullName evidence="4 7">Flagellar hook-associated protein 1</fullName>
        <shortName evidence="7">HAP1</shortName>
    </recommendedName>
</protein>
<dbReference type="AlphaFoldDB" id="F7NH08"/>
<dbReference type="Pfam" id="PF22638">
    <property type="entry name" value="FlgK_D1"/>
    <property type="match status" value="1"/>
</dbReference>
<comment type="subcellular location">
    <subcellularLocation>
        <location evidence="1 7">Bacterial flagellum</location>
    </subcellularLocation>
    <subcellularLocation>
        <location evidence="2 7">Secreted</location>
    </subcellularLocation>
</comment>
<organism evidence="10 11">
    <name type="scientific">Acetonema longum DSM 6540</name>
    <dbReference type="NCBI Taxonomy" id="1009370"/>
    <lineage>
        <taxon>Bacteria</taxon>
        <taxon>Bacillati</taxon>
        <taxon>Bacillota</taxon>
        <taxon>Negativicutes</taxon>
        <taxon>Acetonemataceae</taxon>
        <taxon>Acetonema</taxon>
    </lineage>
</organism>
<evidence type="ECO:0000259" key="8">
    <source>
        <dbReference type="Pfam" id="PF06429"/>
    </source>
</evidence>
<evidence type="ECO:0000256" key="1">
    <source>
        <dbReference type="ARBA" id="ARBA00004365"/>
    </source>
</evidence>
<dbReference type="InterPro" id="IPR053927">
    <property type="entry name" value="FlgK_helical"/>
</dbReference>
<dbReference type="Proteomes" id="UP000003240">
    <property type="component" value="Unassembled WGS sequence"/>
</dbReference>
<evidence type="ECO:0000256" key="2">
    <source>
        <dbReference type="ARBA" id="ARBA00004613"/>
    </source>
</evidence>
<keyword evidence="11" id="KW-1185">Reference proteome</keyword>
<dbReference type="STRING" id="1009370.ALO_06748"/>
<dbReference type="InterPro" id="IPR002371">
    <property type="entry name" value="FlgK"/>
</dbReference>
<comment type="caution">
    <text evidence="10">The sequence shown here is derived from an EMBL/GenBank/DDBJ whole genome shotgun (WGS) entry which is preliminary data.</text>
</comment>
<dbReference type="NCBIfam" id="TIGR02492">
    <property type="entry name" value="flgK_ends"/>
    <property type="match status" value="1"/>
</dbReference>
<evidence type="ECO:0000256" key="5">
    <source>
        <dbReference type="ARBA" id="ARBA00022525"/>
    </source>
</evidence>
<dbReference type="PANTHER" id="PTHR30033">
    <property type="entry name" value="FLAGELLAR HOOK-ASSOCIATED PROTEIN 1"/>
    <property type="match status" value="1"/>
</dbReference>
<keyword evidence="5 7" id="KW-0964">Secreted</keyword>
<evidence type="ECO:0000256" key="6">
    <source>
        <dbReference type="ARBA" id="ARBA00023143"/>
    </source>
</evidence>
<dbReference type="RefSeq" id="WP_004573171.1">
    <property type="nucleotide sequence ID" value="NZ_AFGF01000050.1"/>
</dbReference>
<keyword evidence="10" id="KW-0282">Flagellum</keyword>
<dbReference type="OrthoDB" id="9802553at2"/>
<evidence type="ECO:0000313" key="10">
    <source>
        <dbReference type="EMBL" id="EGO64739.1"/>
    </source>
</evidence>
<dbReference type="PRINTS" id="PR01005">
    <property type="entry name" value="FLGHOOKAP1"/>
</dbReference>
<evidence type="ECO:0000256" key="4">
    <source>
        <dbReference type="ARBA" id="ARBA00016244"/>
    </source>
</evidence>
<dbReference type="InterPro" id="IPR019776">
    <property type="entry name" value="Flagellar_basal_body_rod_CS"/>
</dbReference>
<dbReference type="GO" id="GO:0005576">
    <property type="term" value="C:extracellular region"/>
    <property type="evidence" value="ECO:0007669"/>
    <property type="project" value="UniProtKB-SubCell"/>
</dbReference>
<dbReference type="SUPFAM" id="SSF64518">
    <property type="entry name" value="Phase 1 flagellin"/>
    <property type="match status" value="1"/>
</dbReference>
<dbReference type="EMBL" id="AFGF01000050">
    <property type="protein sequence ID" value="EGO64739.1"/>
    <property type="molecule type" value="Genomic_DNA"/>
</dbReference>